<dbReference type="PROSITE" id="PS50928">
    <property type="entry name" value="ABC_TM1"/>
    <property type="match status" value="1"/>
</dbReference>
<gene>
    <name evidence="10" type="ORF">FC37_GL000731</name>
</gene>
<evidence type="ECO:0000259" key="9">
    <source>
        <dbReference type="PROSITE" id="PS50928"/>
    </source>
</evidence>
<keyword evidence="3" id="KW-1003">Cell membrane</keyword>
<evidence type="ECO:0000256" key="2">
    <source>
        <dbReference type="ARBA" id="ARBA00022448"/>
    </source>
</evidence>
<feature type="transmembrane region" description="Helical" evidence="7">
    <location>
        <begin position="42"/>
        <end position="63"/>
    </location>
</feature>
<feature type="region of interest" description="Disordered" evidence="8">
    <location>
        <begin position="1"/>
        <end position="23"/>
    </location>
</feature>
<dbReference type="eggNOG" id="COG1173">
    <property type="taxonomic scope" value="Bacteria"/>
</dbReference>
<evidence type="ECO:0000313" key="10">
    <source>
        <dbReference type="EMBL" id="KRL23860.1"/>
    </source>
</evidence>
<keyword evidence="4 7" id="KW-0812">Transmembrane</keyword>
<comment type="similarity">
    <text evidence="7">Belongs to the binding-protein-dependent transport system permease family.</text>
</comment>
<comment type="caution">
    <text evidence="10">The sequence shown here is derived from an EMBL/GenBank/DDBJ whole genome shotgun (WGS) entry which is preliminary data.</text>
</comment>
<evidence type="ECO:0000256" key="7">
    <source>
        <dbReference type="RuleBase" id="RU363032"/>
    </source>
</evidence>
<dbReference type="PATRIC" id="fig|1423748.3.peg.769"/>
<dbReference type="OrthoDB" id="9797472at2"/>
<dbReference type="STRING" id="1423748.FC37_GL000731"/>
<protein>
    <submittedName>
        <fullName evidence="10">Oligopeptide ABC transporter, permease protein</fullName>
    </submittedName>
</protein>
<keyword evidence="5 7" id="KW-1133">Transmembrane helix</keyword>
<dbReference type="Gene3D" id="1.10.3720.10">
    <property type="entry name" value="MetI-like"/>
    <property type="match status" value="1"/>
</dbReference>
<evidence type="ECO:0000256" key="5">
    <source>
        <dbReference type="ARBA" id="ARBA00022989"/>
    </source>
</evidence>
<evidence type="ECO:0000256" key="4">
    <source>
        <dbReference type="ARBA" id="ARBA00022692"/>
    </source>
</evidence>
<dbReference type="InterPro" id="IPR035906">
    <property type="entry name" value="MetI-like_sf"/>
</dbReference>
<dbReference type="CDD" id="cd06261">
    <property type="entry name" value="TM_PBP2"/>
    <property type="match status" value="1"/>
</dbReference>
<dbReference type="EMBL" id="AZEL01000018">
    <property type="protein sequence ID" value="KRL23860.1"/>
    <property type="molecule type" value="Genomic_DNA"/>
</dbReference>
<dbReference type="PANTHER" id="PTHR43386:SF1">
    <property type="entry name" value="D,D-DIPEPTIDE TRANSPORT SYSTEM PERMEASE PROTEIN DDPC-RELATED"/>
    <property type="match status" value="1"/>
</dbReference>
<reference evidence="10 11" key="1">
    <citation type="journal article" date="2015" name="Genome Announc.">
        <title>Expanding the biotechnology potential of lactobacilli through comparative genomics of 213 strains and associated genera.</title>
        <authorList>
            <person name="Sun Z."/>
            <person name="Harris H.M."/>
            <person name="McCann A."/>
            <person name="Guo C."/>
            <person name="Argimon S."/>
            <person name="Zhang W."/>
            <person name="Yang X."/>
            <person name="Jeffery I.B."/>
            <person name="Cooney J.C."/>
            <person name="Kagawa T.F."/>
            <person name="Liu W."/>
            <person name="Song Y."/>
            <person name="Salvetti E."/>
            <person name="Wrobel A."/>
            <person name="Rasinkangas P."/>
            <person name="Parkhill J."/>
            <person name="Rea M.C."/>
            <person name="O'Sullivan O."/>
            <person name="Ritari J."/>
            <person name="Douillard F.P."/>
            <person name="Paul Ross R."/>
            <person name="Yang R."/>
            <person name="Briner A.E."/>
            <person name="Felis G.E."/>
            <person name="de Vos W.M."/>
            <person name="Barrangou R."/>
            <person name="Klaenhammer T.R."/>
            <person name="Caufield P.W."/>
            <person name="Cui Y."/>
            <person name="Zhang H."/>
            <person name="O'Toole P.W."/>
        </authorList>
    </citation>
    <scope>NUCLEOTIDE SEQUENCE [LARGE SCALE GENOMIC DNA]</scope>
    <source>
        <strain evidence="10 11">DSM 10532</strain>
    </source>
</reference>
<dbReference type="AlphaFoldDB" id="A0A0R1P010"/>
<dbReference type="Proteomes" id="UP000051311">
    <property type="component" value="Unassembled WGS sequence"/>
</dbReference>
<dbReference type="InterPro" id="IPR050366">
    <property type="entry name" value="BP-dependent_transpt_permease"/>
</dbReference>
<evidence type="ECO:0000256" key="1">
    <source>
        <dbReference type="ARBA" id="ARBA00004651"/>
    </source>
</evidence>
<evidence type="ECO:0000256" key="8">
    <source>
        <dbReference type="SAM" id="MobiDB-lite"/>
    </source>
</evidence>
<dbReference type="InterPro" id="IPR000515">
    <property type="entry name" value="MetI-like"/>
</dbReference>
<feature type="domain" description="ABC transmembrane type-1" evidence="9">
    <location>
        <begin position="104"/>
        <end position="296"/>
    </location>
</feature>
<accession>A0A0R1P010</accession>
<dbReference type="Pfam" id="PF00528">
    <property type="entry name" value="BPD_transp_1"/>
    <property type="match status" value="1"/>
</dbReference>
<keyword evidence="6 7" id="KW-0472">Membrane</keyword>
<organism evidence="10 11">
    <name type="scientific">Lactobacillus gallinarum DSM 10532 = JCM 2011</name>
    <dbReference type="NCBI Taxonomy" id="1423748"/>
    <lineage>
        <taxon>Bacteria</taxon>
        <taxon>Bacillati</taxon>
        <taxon>Bacillota</taxon>
        <taxon>Bacilli</taxon>
        <taxon>Lactobacillales</taxon>
        <taxon>Lactobacillaceae</taxon>
        <taxon>Lactobacillus</taxon>
    </lineage>
</organism>
<dbReference type="SUPFAM" id="SSF161098">
    <property type="entry name" value="MetI-like"/>
    <property type="match status" value="1"/>
</dbReference>
<evidence type="ECO:0000256" key="6">
    <source>
        <dbReference type="ARBA" id="ARBA00023136"/>
    </source>
</evidence>
<evidence type="ECO:0000256" key="3">
    <source>
        <dbReference type="ARBA" id="ARBA00022475"/>
    </source>
</evidence>
<dbReference type="PANTHER" id="PTHR43386">
    <property type="entry name" value="OLIGOPEPTIDE TRANSPORT SYSTEM PERMEASE PROTEIN APPC"/>
    <property type="match status" value="1"/>
</dbReference>
<feature type="transmembrane region" description="Helical" evidence="7">
    <location>
        <begin position="276"/>
        <end position="296"/>
    </location>
</feature>
<name>A0A0R1P010_9LACO</name>
<feature type="transmembrane region" description="Helical" evidence="7">
    <location>
        <begin position="218"/>
        <end position="240"/>
    </location>
</feature>
<feature type="compositionally biased region" description="Basic and acidic residues" evidence="8">
    <location>
        <begin position="1"/>
        <end position="19"/>
    </location>
</feature>
<comment type="subcellular location">
    <subcellularLocation>
        <location evidence="1 7">Cell membrane</location>
        <topology evidence="1 7">Multi-pass membrane protein</topology>
    </subcellularLocation>
</comment>
<proteinExistence type="inferred from homology"/>
<keyword evidence="2 7" id="KW-0813">Transport</keyword>
<feature type="transmembrane region" description="Helical" evidence="7">
    <location>
        <begin position="108"/>
        <end position="131"/>
    </location>
</feature>
<dbReference type="GO" id="GO:0055085">
    <property type="term" value="P:transmembrane transport"/>
    <property type="evidence" value="ECO:0007669"/>
    <property type="project" value="InterPro"/>
</dbReference>
<dbReference type="GO" id="GO:0005886">
    <property type="term" value="C:plasma membrane"/>
    <property type="evidence" value="ECO:0007669"/>
    <property type="project" value="UniProtKB-SubCell"/>
</dbReference>
<sequence length="310" mass="33791">MADKKKDTATKKASKKDATPKATLPPSGFRVAVREILRSKSALTALIIIILILLLTFGGSLFLNRAQITEMNIVDAYYGWGQGGHLLGTDDGGRDILKLLIMGGRNSIMIGISVTVITEIVGLVVGLVSGYYGGVVDAIIMRIVDFIQILPQMPIIIVLTTVIPNYNAVTLVFLIAMFGWTPTARYYRSFILSQRDRDYVLASKTSGSSNFQIMFREVLPNITSMIIIDVVLTIAGNIGIETSLSFLGYGLPTTTPSLGTLIGFANDPVNVINRPWLWLPATILLLVISLSINYVGRALQRAGDARQREN</sequence>
<evidence type="ECO:0000313" key="11">
    <source>
        <dbReference type="Proteomes" id="UP000051311"/>
    </source>
</evidence>
<dbReference type="RefSeq" id="WP_025005832.1">
    <property type="nucleotide sequence ID" value="NZ_AZEL01000018.1"/>
</dbReference>